<comment type="caution">
    <text evidence="2">The sequence shown here is derived from an EMBL/GenBank/DDBJ whole genome shotgun (WGS) entry which is preliminary data.</text>
</comment>
<feature type="region of interest" description="Disordered" evidence="1">
    <location>
        <begin position="165"/>
        <end position="202"/>
    </location>
</feature>
<dbReference type="Proteomes" id="UP000265618">
    <property type="component" value="Unassembled WGS sequence"/>
</dbReference>
<feature type="non-terminal residue" evidence="2">
    <location>
        <position position="1"/>
    </location>
</feature>
<feature type="compositionally biased region" description="Pro residues" evidence="1">
    <location>
        <begin position="108"/>
        <end position="118"/>
    </location>
</feature>
<sequence>MAAAIAAAPESGFVYGDTVYTVDGEVPKEPATPSTPGASRGAKRPTSRPGSRMEGELLDKVPPHLQEFAKALTASLNKYSCDHFVAPRQPTPPPVEAPPSTKGKKAPSPKPGPKPTPIPEEDMHPKEYSVFPPAQLESDPIPRPNSVQRRYLSPDDLSVLRSRLLPVNGGPTSLLGSVNWAKAHAPRNKDPKKPDAKKGKDEVADIETFQSWCQATLSLPLETLSVPGTTTLAGPVRLMQTG</sequence>
<evidence type="ECO:0000256" key="1">
    <source>
        <dbReference type="SAM" id="MobiDB-lite"/>
    </source>
</evidence>
<dbReference type="EMBL" id="BDIP01005589">
    <property type="protein sequence ID" value="GIQ89933.1"/>
    <property type="molecule type" value="Genomic_DNA"/>
</dbReference>
<name>A0A9K3D9U5_9EUKA</name>
<protein>
    <submittedName>
        <fullName evidence="2">Uncharacterized protein</fullName>
    </submittedName>
</protein>
<accession>A0A9K3D9U5</accession>
<proteinExistence type="predicted"/>
<evidence type="ECO:0000313" key="2">
    <source>
        <dbReference type="EMBL" id="GIQ89933.1"/>
    </source>
</evidence>
<feature type="compositionally biased region" description="Basic and acidic residues" evidence="1">
    <location>
        <begin position="51"/>
        <end position="62"/>
    </location>
</feature>
<gene>
    <name evidence="2" type="ORF">KIPB_012550</name>
</gene>
<dbReference type="AlphaFoldDB" id="A0A9K3D9U5"/>
<feature type="compositionally biased region" description="Basic and acidic residues" evidence="1">
    <location>
        <begin position="187"/>
        <end position="202"/>
    </location>
</feature>
<evidence type="ECO:0000313" key="3">
    <source>
        <dbReference type="Proteomes" id="UP000265618"/>
    </source>
</evidence>
<keyword evidence="3" id="KW-1185">Reference proteome</keyword>
<reference evidence="2 3" key="1">
    <citation type="journal article" date="2018" name="PLoS ONE">
        <title>The draft genome of Kipferlia bialata reveals reductive genome evolution in fornicate parasites.</title>
        <authorList>
            <person name="Tanifuji G."/>
            <person name="Takabayashi S."/>
            <person name="Kume K."/>
            <person name="Takagi M."/>
            <person name="Nakayama T."/>
            <person name="Kamikawa R."/>
            <person name="Inagaki Y."/>
            <person name="Hashimoto T."/>
        </authorList>
    </citation>
    <scope>NUCLEOTIDE SEQUENCE [LARGE SCALE GENOMIC DNA]</scope>
    <source>
        <strain evidence="2">NY0173</strain>
    </source>
</reference>
<feature type="region of interest" description="Disordered" evidence="1">
    <location>
        <begin position="23"/>
        <end position="62"/>
    </location>
</feature>
<organism evidence="2 3">
    <name type="scientific">Kipferlia bialata</name>
    <dbReference type="NCBI Taxonomy" id="797122"/>
    <lineage>
        <taxon>Eukaryota</taxon>
        <taxon>Metamonada</taxon>
        <taxon>Carpediemonas-like organisms</taxon>
        <taxon>Kipferlia</taxon>
    </lineage>
</organism>
<feature type="region of interest" description="Disordered" evidence="1">
    <location>
        <begin position="83"/>
        <end position="149"/>
    </location>
</feature>